<gene>
    <name evidence="2" type="ORF">VNI00_000527</name>
</gene>
<dbReference type="Proteomes" id="UP001383192">
    <property type="component" value="Unassembled WGS sequence"/>
</dbReference>
<proteinExistence type="predicted"/>
<name>A0AAW0E9N3_9AGAR</name>
<evidence type="ECO:0000313" key="2">
    <source>
        <dbReference type="EMBL" id="KAK7060794.1"/>
    </source>
</evidence>
<feature type="chain" id="PRO_5043452054" description="DUF3859 domain-containing protein" evidence="1">
    <location>
        <begin position="20"/>
        <end position="149"/>
    </location>
</feature>
<protein>
    <recommendedName>
        <fullName evidence="4">DUF3859 domain-containing protein</fullName>
    </recommendedName>
</protein>
<dbReference type="EMBL" id="JAYKXP010000002">
    <property type="protein sequence ID" value="KAK7060794.1"/>
    <property type="molecule type" value="Genomic_DNA"/>
</dbReference>
<keyword evidence="3" id="KW-1185">Reference proteome</keyword>
<accession>A0AAW0E9N3</accession>
<comment type="caution">
    <text evidence="2">The sequence shown here is derived from an EMBL/GenBank/DDBJ whole genome shotgun (WGS) entry which is preliminary data.</text>
</comment>
<evidence type="ECO:0008006" key="4">
    <source>
        <dbReference type="Google" id="ProtNLM"/>
    </source>
</evidence>
<feature type="signal peptide" evidence="1">
    <location>
        <begin position="1"/>
        <end position="19"/>
    </location>
</feature>
<reference evidence="2 3" key="1">
    <citation type="submission" date="2024-01" db="EMBL/GenBank/DDBJ databases">
        <title>A draft genome for a cacao thread blight-causing isolate of Paramarasmius palmivorus.</title>
        <authorList>
            <person name="Baruah I.K."/>
            <person name="Bukari Y."/>
            <person name="Amoako-Attah I."/>
            <person name="Meinhardt L.W."/>
            <person name="Bailey B.A."/>
            <person name="Cohen S.P."/>
        </authorList>
    </citation>
    <scope>NUCLEOTIDE SEQUENCE [LARGE SCALE GENOMIC DNA]</scope>
    <source>
        <strain evidence="2 3">GH-12</strain>
    </source>
</reference>
<keyword evidence="1" id="KW-0732">Signal</keyword>
<organism evidence="2 3">
    <name type="scientific">Paramarasmius palmivorus</name>
    <dbReference type="NCBI Taxonomy" id="297713"/>
    <lineage>
        <taxon>Eukaryota</taxon>
        <taxon>Fungi</taxon>
        <taxon>Dikarya</taxon>
        <taxon>Basidiomycota</taxon>
        <taxon>Agaricomycotina</taxon>
        <taxon>Agaricomycetes</taxon>
        <taxon>Agaricomycetidae</taxon>
        <taxon>Agaricales</taxon>
        <taxon>Marasmiineae</taxon>
        <taxon>Marasmiaceae</taxon>
        <taxon>Paramarasmius</taxon>
    </lineage>
</organism>
<sequence length="149" mass="16388">MKLGIGCLVLSAIFTSACAQLDYTNYGIIAPTEGQTHGIRDPLNITFNPSRWRQEATHSISVSLISANSDAPAAKSYTRSLQLIEDMKPNVVLTWNNAETDAYQIDDIGLAVYFGQPVSPGAWKVVIEERFGSLSGYNTAYWNQDIVLE</sequence>
<evidence type="ECO:0000256" key="1">
    <source>
        <dbReference type="SAM" id="SignalP"/>
    </source>
</evidence>
<evidence type="ECO:0000313" key="3">
    <source>
        <dbReference type="Proteomes" id="UP001383192"/>
    </source>
</evidence>
<dbReference type="AlphaFoldDB" id="A0AAW0E9N3"/>
<dbReference type="PROSITE" id="PS51257">
    <property type="entry name" value="PROKAR_LIPOPROTEIN"/>
    <property type="match status" value="1"/>
</dbReference>